<feature type="chain" id="PRO_5040892032" description="S-adenosyl-L-homocysteine hydrolase" evidence="1">
    <location>
        <begin position="26"/>
        <end position="167"/>
    </location>
</feature>
<name>A0A9X1DCT6_9SPHN</name>
<reference evidence="2" key="1">
    <citation type="submission" date="2021-05" db="EMBL/GenBank/DDBJ databases">
        <title>Genome of Sphingobium sp. strain.</title>
        <authorList>
            <person name="Fan R."/>
        </authorList>
    </citation>
    <scope>NUCLEOTIDE SEQUENCE</scope>
    <source>
        <strain evidence="2">H33</strain>
    </source>
</reference>
<dbReference type="EMBL" id="JAHGAW010000007">
    <property type="protein sequence ID" value="MBT2187772.1"/>
    <property type="molecule type" value="Genomic_DNA"/>
</dbReference>
<proteinExistence type="predicted"/>
<gene>
    <name evidence="2" type="ORF">KK488_12530</name>
</gene>
<comment type="caution">
    <text evidence="2">The sequence shown here is derived from an EMBL/GenBank/DDBJ whole genome shotgun (WGS) entry which is preliminary data.</text>
</comment>
<dbReference type="AlphaFoldDB" id="A0A9X1DCT6"/>
<protein>
    <recommendedName>
        <fullName evidence="4">S-adenosyl-L-homocysteine hydrolase</fullName>
    </recommendedName>
</protein>
<feature type="signal peptide" evidence="1">
    <location>
        <begin position="1"/>
        <end position="25"/>
    </location>
</feature>
<evidence type="ECO:0000313" key="3">
    <source>
        <dbReference type="Proteomes" id="UP001138757"/>
    </source>
</evidence>
<accession>A0A9X1DCT6</accession>
<keyword evidence="1" id="KW-0732">Signal</keyword>
<sequence length="167" mass="17216">MKIRGVLAAAAVTMSLAGMSSQAIAATCWAQNAVEAAQVRGFETMLMVATLRCQIKGVDLSGDYNAFVRSKRAVLTGVNDELRAKFVGQGLKGNAALDAYDRFVTSIANSYGSGIGAPSCGEFKTILDGANAAPASRSALLALALEVGSDPVRQSDRCAGARIALAN</sequence>
<evidence type="ECO:0000256" key="1">
    <source>
        <dbReference type="SAM" id="SignalP"/>
    </source>
</evidence>
<dbReference type="Proteomes" id="UP001138757">
    <property type="component" value="Unassembled WGS sequence"/>
</dbReference>
<keyword evidence="3" id="KW-1185">Reference proteome</keyword>
<evidence type="ECO:0000313" key="2">
    <source>
        <dbReference type="EMBL" id="MBT2187772.1"/>
    </source>
</evidence>
<evidence type="ECO:0008006" key="4">
    <source>
        <dbReference type="Google" id="ProtNLM"/>
    </source>
</evidence>
<organism evidence="2 3">
    <name type="scientific">Sphingobium nicotianae</name>
    <dbReference type="NCBI Taxonomy" id="2782607"/>
    <lineage>
        <taxon>Bacteria</taxon>
        <taxon>Pseudomonadati</taxon>
        <taxon>Pseudomonadota</taxon>
        <taxon>Alphaproteobacteria</taxon>
        <taxon>Sphingomonadales</taxon>
        <taxon>Sphingomonadaceae</taxon>
        <taxon>Sphingobium</taxon>
    </lineage>
</organism>